<dbReference type="EMBL" id="JAFBDQ010000006">
    <property type="protein sequence ID" value="MBM7556684.1"/>
    <property type="molecule type" value="Genomic_DNA"/>
</dbReference>
<dbReference type="InterPro" id="IPR043725">
    <property type="entry name" value="DUF5667"/>
</dbReference>
<gene>
    <name evidence="3" type="ORF">JOC47_001535</name>
</gene>
<feature type="chain" id="PRO_5036906752" description="DUF5667 domain-containing protein" evidence="1">
    <location>
        <begin position="21"/>
        <end position="152"/>
    </location>
</feature>
<dbReference type="Proteomes" id="UP000774000">
    <property type="component" value="Unassembled WGS sequence"/>
</dbReference>
<evidence type="ECO:0000313" key="4">
    <source>
        <dbReference type="Proteomes" id="UP000774000"/>
    </source>
</evidence>
<evidence type="ECO:0000259" key="2">
    <source>
        <dbReference type="Pfam" id="PF18915"/>
    </source>
</evidence>
<keyword evidence="1" id="KW-0732">Signal</keyword>
<feature type="signal peptide" evidence="1">
    <location>
        <begin position="1"/>
        <end position="20"/>
    </location>
</feature>
<proteinExistence type="predicted"/>
<sequence length="152" mass="17302">MKKIIIVGLLLMLLAPSILAAEEGSAKEKGSGIEADSKFYFLDKAKEKIDLFLASDEEKAKLKLKHGYERLAEAKNMLEKDKLDKAKQLMKEGVNDLAQATKMATDDLMSQEEWKQIKRDFTKLLTELKVKITSGEFTQQIKDFFNPSEEEK</sequence>
<dbReference type="Pfam" id="PF18915">
    <property type="entry name" value="DUF5667"/>
    <property type="match status" value="1"/>
</dbReference>
<organism evidence="3 4">
    <name type="scientific">Halanaerobacter jeridensis</name>
    <dbReference type="NCBI Taxonomy" id="706427"/>
    <lineage>
        <taxon>Bacteria</taxon>
        <taxon>Bacillati</taxon>
        <taxon>Bacillota</taxon>
        <taxon>Clostridia</taxon>
        <taxon>Halanaerobiales</taxon>
        <taxon>Halobacteroidaceae</taxon>
        <taxon>Halanaerobacter</taxon>
    </lineage>
</organism>
<keyword evidence="4" id="KW-1185">Reference proteome</keyword>
<comment type="caution">
    <text evidence="3">The sequence shown here is derived from an EMBL/GenBank/DDBJ whole genome shotgun (WGS) entry which is preliminary data.</text>
</comment>
<evidence type="ECO:0000313" key="3">
    <source>
        <dbReference type="EMBL" id="MBM7556684.1"/>
    </source>
</evidence>
<name>A0A938XTN0_9FIRM</name>
<dbReference type="RefSeq" id="WP_204701457.1">
    <property type="nucleotide sequence ID" value="NZ_JAFBDQ010000006.1"/>
</dbReference>
<feature type="domain" description="DUF5667" evidence="2">
    <location>
        <begin position="33"/>
        <end position="121"/>
    </location>
</feature>
<accession>A0A938XTN0</accession>
<dbReference type="AlphaFoldDB" id="A0A938XTN0"/>
<reference evidence="3" key="1">
    <citation type="submission" date="2021-01" db="EMBL/GenBank/DDBJ databases">
        <title>Genomic Encyclopedia of Type Strains, Phase IV (KMG-IV): sequencing the most valuable type-strain genomes for metagenomic binning, comparative biology and taxonomic classification.</title>
        <authorList>
            <person name="Goeker M."/>
        </authorList>
    </citation>
    <scope>NUCLEOTIDE SEQUENCE</scope>
    <source>
        <strain evidence="3">DSM 23230</strain>
    </source>
</reference>
<evidence type="ECO:0000256" key="1">
    <source>
        <dbReference type="SAM" id="SignalP"/>
    </source>
</evidence>
<protein>
    <recommendedName>
        <fullName evidence="2">DUF5667 domain-containing protein</fullName>
    </recommendedName>
</protein>